<dbReference type="GO" id="GO:0016925">
    <property type="term" value="P:protein sumoylation"/>
    <property type="evidence" value="ECO:0007669"/>
    <property type="project" value="TreeGrafter"/>
</dbReference>
<reference evidence="7 8" key="1">
    <citation type="submission" date="2014-11" db="EMBL/GenBank/DDBJ databases">
        <title>Genetic blueprint of the zoonotic pathogen Toxocara canis.</title>
        <authorList>
            <person name="Zhu X.-Q."/>
            <person name="Korhonen P.K."/>
            <person name="Cai H."/>
            <person name="Young N.D."/>
            <person name="Nejsum P."/>
            <person name="von Samson-Himmelstjerna G."/>
            <person name="Boag P.R."/>
            <person name="Tan P."/>
            <person name="Li Q."/>
            <person name="Min J."/>
            <person name="Yang Y."/>
            <person name="Wang X."/>
            <person name="Fang X."/>
            <person name="Hall R.S."/>
            <person name="Hofmann A."/>
            <person name="Sternberg P.W."/>
            <person name="Jex A.R."/>
            <person name="Gasser R.B."/>
        </authorList>
    </citation>
    <scope>NUCLEOTIDE SEQUENCE [LARGE SCALE GENOMIC DNA]</scope>
    <source>
        <strain evidence="7">PN_DK_2014</strain>
    </source>
</reference>
<dbReference type="InterPro" id="IPR042123">
    <property type="entry name" value="Zip3/RNF212-like"/>
</dbReference>
<gene>
    <name evidence="7" type="ORF">Tcan_16896</name>
</gene>
<keyword evidence="1 4" id="KW-0479">Metal-binding</keyword>
<protein>
    <submittedName>
        <fullName evidence="7">RING finger protein</fullName>
    </submittedName>
</protein>
<dbReference type="SUPFAM" id="SSF57850">
    <property type="entry name" value="RING/U-box"/>
    <property type="match status" value="1"/>
</dbReference>
<proteinExistence type="predicted"/>
<evidence type="ECO:0000256" key="4">
    <source>
        <dbReference type="PROSITE-ProRule" id="PRU00175"/>
    </source>
</evidence>
<evidence type="ECO:0000256" key="1">
    <source>
        <dbReference type="ARBA" id="ARBA00022771"/>
    </source>
</evidence>
<dbReference type="GO" id="GO:0000795">
    <property type="term" value="C:synaptonemal complex"/>
    <property type="evidence" value="ECO:0007669"/>
    <property type="project" value="InterPro"/>
</dbReference>
<evidence type="ECO:0000313" key="8">
    <source>
        <dbReference type="Proteomes" id="UP000031036"/>
    </source>
</evidence>
<feature type="region of interest" description="Disordered" evidence="5">
    <location>
        <begin position="241"/>
        <end position="268"/>
    </location>
</feature>
<dbReference type="Pfam" id="PF14634">
    <property type="entry name" value="zf-RING_5"/>
    <property type="match status" value="1"/>
</dbReference>
<organism evidence="7 8">
    <name type="scientific">Toxocara canis</name>
    <name type="common">Canine roundworm</name>
    <dbReference type="NCBI Taxonomy" id="6265"/>
    <lineage>
        <taxon>Eukaryota</taxon>
        <taxon>Metazoa</taxon>
        <taxon>Ecdysozoa</taxon>
        <taxon>Nematoda</taxon>
        <taxon>Chromadorea</taxon>
        <taxon>Rhabditida</taxon>
        <taxon>Spirurina</taxon>
        <taxon>Ascaridomorpha</taxon>
        <taxon>Ascaridoidea</taxon>
        <taxon>Toxocaridae</taxon>
        <taxon>Toxocara</taxon>
    </lineage>
</organism>
<dbReference type="PANTHER" id="PTHR22663">
    <property type="entry name" value="RING FINGER PROTEIN NARYA-RELATED"/>
    <property type="match status" value="1"/>
</dbReference>
<feature type="region of interest" description="Disordered" evidence="5">
    <location>
        <begin position="156"/>
        <end position="179"/>
    </location>
</feature>
<dbReference type="InterPro" id="IPR001841">
    <property type="entry name" value="Znf_RING"/>
</dbReference>
<dbReference type="STRING" id="6265.A0A0B2URG1"/>
<dbReference type="AlphaFoldDB" id="A0A0B2URG1"/>
<keyword evidence="2" id="KW-0862">Zinc</keyword>
<keyword evidence="3" id="KW-0469">Meiosis</keyword>
<evidence type="ECO:0000256" key="3">
    <source>
        <dbReference type="ARBA" id="ARBA00023254"/>
    </source>
</evidence>
<feature type="compositionally biased region" description="Polar residues" evidence="5">
    <location>
        <begin position="160"/>
        <end position="171"/>
    </location>
</feature>
<accession>A0A0B2URG1</accession>
<evidence type="ECO:0000313" key="7">
    <source>
        <dbReference type="EMBL" id="KHN71988.1"/>
    </source>
</evidence>
<dbReference type="OrthoDB" id="2535391at2759"/>
<dbReference type="PANTHER" id="PTHR22663:SF17">
    <property type="entry name" value="RING FINGER PROTEIN NARYA-RELATED"/>
    <property type="match status" value="1"/>
</dbReference>
<evidence type="ECO:0000259" key="6">
    <source>
        <dbReference type="PROSITE" id="PS50089"/>
    </source>
</evidence>
<dbReference type="Proteomes" id="UP000031036">
    <property type="component" value="Unassembled WGS sequence"/>
</dbReference>
<name>A0A0B2URG1_TOXCA</name>
<dbReference type="GO" id="GO:0007131">
    <property type="term" value="P:reciprocal meiotic recombination"/>
    <property type="evidence" value="ECO:0007669"/>
    <property type="project" value="InterPro"/>
</dbReference>
<keyword evidence="1 4" id="KW-0863">Zinc-finger</keyword>
<comment type="caution">
    <text evidence="7">The sequence shown here is derived from an EMBL/GenBank/DDBJ whole genome shotgun (WGS) entry which is preliminary data.</text>
</comment>
<dbReference type="PROSITE" id="PS50089">
    <property type="entry name" value="ZF_RING_2"/>
    <property type="match status" value="1"/>
</dbReference>
<feature type="domain" description="RING-type" evidence="6">
    <location>
        <begin position="7"/>
        <end position="47"/>
    </location>
</feature>
<dbReference type="GO" id="GO:0019789">
    <property type="term" value="F:SUMO transferase activity"/>
    <property type="evidence" value="ECO:0007669"/>
    <property type="project" value="InterPro"/>
</dbReference>
<evidence type="ECO:0000256" key="5">
    <source>
        <dbReference type="SAM" id="MobiDB-lite"/>
    </source>
</evidence>
<dbReference type="GO" id="GO:0007129">
    <property type="term" value="P:homologous chromosome pairing at meiosis"/>
    <property type="evidence" value="ECO:0007669"/>
    <property type="project" value="TreeGrafter"/>
</dbReference>
<sequence>MGDWLHCNVCFRLPTQKGEVAFFFTSCGHIICGKCNTDQSGQCRVCSRRAKVLEINHKLPPDVLMFFRDPKNLLEGYVKTVTSVLNFQSGHRSRLSKARQDQQFKAVSMAASMRAELKKKAENEKKILEEKGALQKEVEKLRHQCRKLETAIAEFEKGNRQQSRTTPSSARRNGCGERGLRTPLEFSFIATSTPNSDCQKMHPNSAGRGTSLKHVAAVFAGGGNEPSPVVAGDLLTTPDILGVKKSSPSQRVHRRSGNGGFDSQPFGF</sequence>
<dbReference type="EMBL" id="JPKZ01004122">
    <property type="protein sequence ID" value="KHN71988.1"/>
    <property type="molecule type" value="Genomic_DNA"/>
</dbReference>
<keyword evidence="8" id="KW-1185">Reference proteome</keyword>
<evidence type="ECO:0000256" key="2">
    <source>
        <dbReference type="ARBA" id="ARBA00022833"/>
    </source>
</evidence>
<dbReference type="GO" id="GO:0008270">
    <property type="term" value="F:zinc ion binding"/>
    <property type="evidence" value="ECO:0007669"/>
    <property type="project" value="UniProtKB-KW"/>
</dbReference>
<dbReference type="OMA" id="SDWIHCN"/>